<evidence type="ECO:0000313" key="2">
    <source>
        <dbReference type="Proteomes" id="UP001630127"/>
    </source>
</evidence>
<organism evidence="1 2">
    <name type="scientific">Cinchona calisaya</name>
    <dbReference type="NCBI Taxonomy" id="153742"/>
    <lineage>
        <taxon>Eukaryota</taxon>
        <taxon>Viridiplantae</taxon>
        <taxon>Streptophyta</taxon>
        <taxon>Embryophyta</taxon>
        <taxon>Tracheophyta</taxon>
        <taxon>Spermatophyta</taxon>
        <taxon>Magnoliopsida</taxon>
        <taxon>eudicotyledons</taxon>
        <taxon>Gunneridae</taxon>
        <taxon>Pentapetalae</taxon>
        <taxon>asterids</taxon>
        <taxon>lamiids</taxon>
        <taxon>Gentianales</taxon>
        <taxon>Rubiaceae</taxon>
        <taxon>Cinchonoideae</taxon>
        <taxon>Cinchoneae</taxon>
        <taxon>Cinchona</taxon>
    </lineage>
</organism>
<gene>
    <name evidence="1" type="ORF">ACH5RR_024471</name>
</gene>
<dbReference type="PANTHER" id="PTHR34808:SF5">
    <property type="entry name" value="SMP DOMAIN-CONTAINING PROTEIN"/>
    <property type="match status" value="1"/>
</dbReference>
<proteinExistence type="predicted"/>
<accession>A0ABD2YWS1</accession>
<dbReference type="AlphaFoldDB" id="A0ABD2YWS1"/>
<protein>
    <submittedName>
        <fullName evidence="1">Uncharacterized protein</fullName>
    </submittedName>
</protein>
<evidence type="ECO:0000313" key="1">
    <source>
        <dbReference type="EMBL" id="KAL3511754.1"/>
    </source>
</evidence>
<dbReference type="Proteomes" id="UP001630127">
    <property type="component" value="Unassembled WGS sequence"/>
</dbReference>
<name>A0ABD2YWS1_9GENT</name>
<keyword evidence="2" id="KW-1185">Reference proteome</keyword>
<dbReference type="EMBL" id="JBJUIK010000011">
    <property type="protein sequence ID" value="KAL3511754.1"/>
    <property type="molecule type" value="Genomic_DNA"/>
</dbReference>
<reference evidence="1 2" key="1">
    <citation type="submission" date="2024-11" db="EMBL/GenBank/DDBJ databases">
        <title>A near-complete genome assembly of Cinchona calisaya.</title>
        <authorList>
            <person name="Lian D.C."/>
            <person name="Zhao X.W."/>
            <person name="Wei L."/>
        </authorList>
    </citation>
    <scope>NUCLEOTIDE SEQUENCE [LARGE SCALE GENOMIC DNA]</scope>
    <source>
        <tissue evidence="1">Nenye</tissue>
    </source>
</reference>
<sequence>MVQLWQKAIVRGILSTCDMGYDPKFLQGFSEPSCVSSMANISCSIESEPRTLRQVQISQAREVAVDIIQNKESNEATNIFVDGLKPVASIKEMVLVVQEIETLTIADEAAKENKVTKTCCQCPCTSATMIYDSPDELKEPVSAPF</sequence>
<comment type="caution">
    <text evidence="1">The sequence shown here is derived from an EMBL/GenBank/DDBJ whole genome shotgun (WGS) entry which is preliminary data.</text>
</comment>
<dbReference type="PANTHER" id="PTHR34808">
    <property type="entry name" value="EXPRESSED PROTEIN"/>
    <property type="match status" value="1"/>
</dbReference>